<reference evidence="3" key="1">
    <citation type="submission" date="2017-08" db="EMBL/GenBank/DDBJ databases">
        <title>A dynamic microbial community with high functional redundancy inhabits the cold, oxic subseafloor aquifer.</title>
        <authorList>
            <person name="Tully B.J."/>
            <person name="Wheat C.G."/>
            <person name="Glazer B.T."/>
            <person name="Huber J.A."/>
        </authorList>
    </citation>
    <scope>NUCLEOTIDE SEQUENCE [LARGE SCALE GENOMIC DNA]</scope>
</reference>
<protein>
    <submittedName>
        <fullName evidence="2">TIGR00153 family protein</fullName>
    </submittedName>
</protein>
<dbReference type="InterPro" id="IPR018445">
    <property type="entry name" value="Put_Phosphate_transp_reg"/>
</dbReference>
<dbReference type="Proteomes" id="UP000218767">
    <property type="component" value="Unassembled WGS sequence"/>
</dbReference>
<evidence type="ECO:0000313" key="3">
    <source>
        <dbReference type="Proteomes" id="UP000218767"/>
    </source>
</evidence>
<dbReference type="Pfam" id="PF01865">
    <property type="entry name" value="PhoU_div"/>
    <property type="match status" value="1"/>
</dbReference>
<comment type="caution">
    <text evidence="2">The sequence shown here is derived from an EMBL/GenBank/DDBJ whole genome shotgun (WGS) entry which is preliminary data.</text>
</comment>
<dbReference type="Gene3D" id="1.20.58.220">
    <property type="entry name" value="Phosphate transport system protein phou homolog 2, domain 2"/>
    <property type="match status" value="1"/>
</dbReference>
<dbReference type="EMBL" id="NVUL01000043">
    <property type="protein sequence ID" value="PCI77699.1"/>
    <property type="molecule type" value="Genomic_DNA"/>
</dbReference>
<accession>A0A2A4X6D9</accession>
<comment type="similarity">
    <text evidence="1">Belongs to the UPF0111 family.</text>
</comment>
<dbReference type="AlphaFoldDB" id="A0A2A4X6D9"/>
<evidence type="ECO:0000313" key="2">
    <source>
        <dbReference type="EMBL" id="PCI77699.1"/>
    </source>
</evidence>
<dbReference type="PANTHER" id="PTHR36536">
    <property type="entry name" value="UPF0111 PROTEIN HI_1603"/>
    <property type="match status" value="1"/>
</dbReference>
<dbReference type="InterPro" id="IPR038078">
    <property type="entry name" value="PhoU-like_sf"/>
</dbReference>
<dbReference type="InterPro" id="IPR002727">
    <property type="entry name" value="DUF47"/>
</dbReference>
<dbReference type="PANTHER" id="PTHR36536:SF3">
    <property type="entry name" value="UPF0111 PROTEIN HI_1603"/>
    <property type="match status" value="1"/>
</dbReference>
<proteinExistence type="inferred from homology"/>
<organism evidence="2 3">
    <name type="scientific">SAR86 cluster bacterium</name>
    <dbReference type="NCBI Taxonomy" id="2030880"/>
    <lineage>
        <taxon>Bacteria</taxon>
        <taxon>Pseudomonadati</taxon>
        <taxon>Pseudomonadota</taxon>
        <taxon>Gammaproteobacteria</taxon>
        <taxon>SAR86 cluster</taxon>
    </lineage>
</organism>
<sequence length="224" mass="25378">MSPTLSALFGRSPIRPIQEHMAIAHHCVELLGDFLEASFLKDWDAALVVQQEIRSQENKADDIKSNVRTNLPKSLFLPVSRTDLLELLHTQDKLANRAKDVAGLMLGRRMEIPESLVQEVRDYYRESLLASNQALKVINELDELLETGFRGKEVDLVEGLIKELDELEHQTDVSQVKLRAKLYDLEESLPPVHVMFLYKIIDQIGDLADISESVGARLLLLIAR</sequence>
<evidence type="ECO:0000256" key="1">
    <source>
        <dbReference type="ARBA" id="ARBA00008591"/>
    </source>
</evidence>
<dbReference type="SUPFAM" id="SSF109755">
    <property type="entry name" value="PhoU-like"/>
    <property type="match status" value="1"/>
</dbReference>
<gene>
    <name evidence="2" type="ORF">COB20_07205</name>
</gene>
<name>A0A2A4X6D9_9GAMM</name>
<dbReference type="NCBIfam" id="TIGR00153">
    <property type="entry name" value="TIGR00153 family protein"/>
    <property type="match status" value="1"/>
</dbReference>